<dbReference type="Gene3D" id="3.70.10.10">
    <property type="match status" value="1"/>
</dbReference>
<organism evidence="2 3">
    <name type="scientific">Hymenobacter metallilatus</name>
    <dbReference type="NCBI Taxonomy" id="2493666"/>
    <lineage>
        <taxon>Bacteria</taxon>
        <taxon>Pseudomonadati</taxon>
        <taxon>Bacteroidota</taxon>
        <taxon>Cytophagia</taxon>
        <taxon>Cytophagales</taxon>
        <taxon>Hymenobacteraceae</taxon>
        <taxon>Hymenobacter</taxon>
    </lineage>
</organism>
<comment type="caution">
    <text evidence="2">The sequence shown here is derived from an EMBL/GenBank/DDBJ whole genome shotgun (WGS) entry which is preliminary data.</text>
</comment>
<sequence length="677" mass="74245">MPRRLFFSASQQGDLFNRRSTRRSGLGIVATTAARPPVPAVLESDLTLVRIPAKADKFDPQDVLGTIRVQPITPPVLKANTVTEILRKVVSRDELRPNLQCIYFDAAQKQAVATDGHRLLVLPVSGLRKSELLNPKTGKRLNERFPDYQDVIPLNNPNTAVLQDVEALRAKLYGLVKANRFIDTARIGSGYAHIRAEIRFDTSYYYFNPAFLLEVLEGLLQDGATRLRVELSASANRAMVVRDVQKPQRMAVLMPVTNTGSWTGGSLEQADTLPHTPVLTLTSAPEASAKKKAEAARKQQLQQEKNDQAIRKEEAEVAEMAKRIPFAVGDTVLVLAKPSLPDYLSIHAGETGTVVGFSKYYSNSRAVLHIRVQLPPEQGKEVVFPFPQGALKKQPKQGAKSTQPATQLPYFNTKGELVTDTTGKMDAEKLYYVQPDGTYEQGGDRRSPGWVKPPKKTAPKKAPKPAQPTEPIKRTTVKKHGNQNLRQPVSHFDGDLTLIRQFLGLTHGEVTSKRVKALHGRIEKAIVSRKVRKTSPHAELLTDIAALVKKTYAAMVSQDIEKVEELKFSDKGIVSRAQAVADHVVIQSAVPLLSRFINLQGTKPEAKTVATLLKAMEKQRRDVPNDDYAGPLAAAVALLKDWKPGTAVRITQHQLSGLQGLAGLGCPGDTCGCSAGK</sequence>
<dbReference type="RefSeq" id="WP_125433537.1">
    <property type="nucleotide sequence ID" value="NZ_RWIS01000018.1"/>
</dbReference>
<name>A0A3R9M7L1_9BACT</name>
<evidence type="ECO:0000256" key="1">
    <source>
        <dbReference type="SAM" id="MobiDB-lite"/>
    </source>
</evidence>
<evidence type="ECO:0000313" key="3">
    <source>
        <dbReference type="Proteomes" id="UP000280066"/>
    </source>
</evidence>
<protein>
    <submittedName>
        <fullName evidence="2">Uncharacterized protein</fullName>
    </submittedName>
</protein>
<feature type="compositionally biased region" description="Basic residues" evidence="1">
    <location>
        <begin position="453"/>
        <end position="463"/>
    </location>
</feature>
<dbReference type="EMBL" id="RWIS01000018">
    <property type="protein sequence ID" value="RSK24181.1"/>
    <property type="molecule type" value="Genomic_DNA"/>
</dbReference>
<dbReference type="OrthoDB" id="8421503at2"/>
<reference evidence="2 3" key="1">
    <citation type="submission" date="2018-12" db="EMBL/GenBank/DDBJ databases">
        <authorList>
            <person name="Feng G."/>
            <person name="Zhu H."/>
        </authorList>
    </citation>
    <scope>NUCLEOTIDE SEQUENCE [LARGE SCALE GENOMIC DNA]</scope>
    <source>
        <strain evidence="2 3">9PBR-2</strain>
    </source>
</reference>
<evidence type="ECO:0000313" key="2">
    <source>
        <dbReference type="EMBL" id="RSK24181.1"/>
    </source>
</evidence>
<dbReference type="Proteomes" id="UP000280066">
    <property type="component" value="Unassembled WGS sequence"/>
</dbReference>
<keyword evidence="3" id="KW-1185">Reference proteome</keyword>
<feature type="region of interest" description="Disordered" evidence="1">
    <location>
        <begin position="436"/>
        <end position="472"/>
    </location>
</feature>
<dbReference type="AlphaFoldDB" id="A0A3R9M7L1"/>
<accession>A0A3R9M7L1</accession>
<gene>
    <name evidence="2" type="ORF">EI290_20590</name>
</gene>
<proteinExistence type="predicted"/>